<dbReference type="PANTHER" id="PTHR36450">
    <property type="entry name" value="THIOREDOXIN"/>
    <property type="match status" value="1"/>
</dbReference>
<name>A0A9D7SIP4_9BACT</name>
<feature type="active site" description="Nucleophile" evidence="1">
    <location>
        <position position="10"/>
    </location>
</feature>
<feature type="domain" description="Thioredoxin-like fold" evidence="3">
    <location>
        <begin position="1"/>
        <end position="76"/>
    </location>
</feature>
<sequence length="77" mass="7995">MLIEVFGPGCAKCQTLEKHARSAAEKSGGSHQVVKVSDYAAMVARGILSTPALALDGQLKSQGKVISTDEILALLKG</sequence>
<accession>A0A9D7SIP4</accession>
<feature type="disulfide bond" description="Redox-active" evidence="2">
    <location>
        <begin position="10"/>
        <end position="13"/>
    </location>
</feature>
<evidence type="ECO:0000256" key="2">
    <source>
        <dbReference type="PIRSR" id="PIRSR037031-51"/>
    </source>
</evidence>
<evidence type="ECO:0000256" key="1">
    <source>
        <dbReference type="PIRSR" id="PIRSR037031-50"/>
    </source>
</evidence>
<reference evidence="5" key="1">
    <citation type="submission" date="2020-10" db="EMBL/GenBank/DDBJ databases">
        <title>Connecting structure to function with the recovery of over 1000 high-quality activated sludge metagenome-assembled genomes encoding full-length rRNA genes using long-read sequencing.</title>
        <authorList>
            <person name="Singleton C.M."/>
            <person name="Petriglieri F."/>
            <person name="Kristensen J.M."/>
            <person name="Kirkegaard R.H."/>
            <person name="Michaelsen T.Y."/>
            <person name="Andersen M.H."/>
            <person name="Karst S.M."/>
            <person name="Dueholm M.S."/>
            <person name="Nielsen P.H."/>
            <person name="Albertsen M."/>
        </authorList>
    </citation>
    <scope>NUCLEOTIDE SEQUENCE</scope>
    <source>
        <strain evidence="5">Skiv_18-Q3-R9-52_MAXAC.067</strain>
    </source>
</reference>
<dbReference type="InterPro" id="IPR012336">
    <property type="entry name" value="Thioredoxin-like_fold"/>
</dbReference>
<gene>
    <name evidence="4" type="ORF">IPP58_00085</name>
    <name evidence="5" type="ORF">IPP58_13725</name>
</gene>
<dbReference type="Proteomes" id="UP000886657">
    <property type="component" value="Unassembled WGS sequence"/>
</dbReference>
<feature type="active site" description="Nucleophile" evidence="1">
    <location>
        <position position="13"/>
    </location>
</feature>
<dbReference type="Gene3D" id="3.40.30.10">
    <property type="entry name" value="Glutaredoxin"/>
    <property type="match status" value="1"/>
</dbReference>
<proteinExistence type="predicted"/>
<dbReference type="AlphaFoldDB" id="A0A9D7SIP4"/>
<keyword evidence="2" id="KW-1015">Disulfide bond</keyword>
<keyword evidence="2" id="KW-0676">Redox-active center</keyword>
<protein>
    <submittedName>
        <fullName evidence="5">Thioredoxin family protein</fullName>
    </submittedName>
</protein>
<evidence type="ECO:0000313" key="6">
    <source>
        <dbReference type="Proteomes" id="UP000886657"/>
    </source>
</evidence>
<organism evidence="5 6">
    <name type="scientific">Candidatus Geothrix skivensis</name>
    <dbReference type="NCBI Taxonomy" id="2954439"/>
    <lineage>
        <taxon>Bacteria</taxon>
        <taxon>Pseudomonadati</taxon>
        <taxon>Acidobacteriota</taxon>
        <taxon>Holophagae</taxon>
        <taxon>Holophagales</taxon>
        <taxon>Holophagaceae</taxon>
        <taxon>Geothrix</taxon>
    </lineage>
</organism>
<dbReference type="InterPro" id="IPR005243">
    <property type="entry name" value="THIRX-like_proc"/>
</dbReference>
<evidence type="ECO:0000313" key="5">
    <source>
        <dbReference type="EMBL" id="MBK9797526.1"/>
    </source>
</evidence>
<evidence type="ECO:0000313" key="4">
    <source>
        <dbReference type="EMBL" id="MBK9794899.1"/>
    </source>
</evidence>
<dbReference type="PANTHER" id="PTHR36450:SF1">
    <property type="entry name" value="THIOREDOXIN"/>
    <property type="match status" value="1"/>
</dbReference>
<dbReference type="EMBL" id="JADKIO010000001">
    <property type="protein sequence ID" value="MBK9794899.1"/>
    <property type="molecule type" value="Genomic_DNA"/>
</dbReference>
<dbReference type="InterPro" id="IPR036249">
    <property type="entry name" value="Thioredoxin-like_sf"/>
</dbReference>
<dbReference type="PIRSF" id="PIRSF037031">
    <property type="entry name" value="Redox_disulphide_2"/>
    <property type="match status" value="1"/>
</dbReference>
<evidence type="ECO:0000259" key="3">
    <source>
        <dbReference type="Pfam" id="PF13192"/>
    </source>
</evidence>
<dbReference type="NCBIfam" id="TIGR00412">
    <property type="entry name" value="redox_disulf_2"/>
    <property type="match status" value="1"/>
</dbReference>
<dbReference type="EMBL" id="JADKIO010000010">
    <property type="protein sequence ID" value="MBK9797526.1"/>
    <property type="molecule type" value="Genomic_DNA"/>
</dbReference>
<dbReference type="Pfam" id="PF13192">
    <property type="entry name" value="Thioredoxin_3"/>
    <property type="match status" value="1"/>
</dbReference>
<comment type="caution">
    <text evidence="5">The sequence shown here is derived from an EMBL/GenBank/DDBJ whole genome shotgun (WGS) entry which is preliminary data.</text>
</comment>
<dbReference type="SUPFAM" id="SSF52833">
    <property type="entry name" value="Thioredoxin-like"/>
    <property type="match status" value="1"/>
</dbReference>